<dbReference type="EMBL" id="CP010401">
    <property type="protein sequence ID" value="ALE03422.1"/>
    <property type="molecule type" value="Genomic_DNA"/>
</dbReference>
<dbReference type="Pfam" id="PF04404">
    <property type="entry name" value="ERF"/>
    <property type="match status" value="1"/>
</dbReference>
<proteinExistence type="predicted"/>
<name>A0A0M4M3B1_9HYPH</name>
<gene>
    <name evidence="1" type="ORF">PU02_0608</name>
    <name evidence="2" type="ORF">PU02_0673</name>
</gene>
<dbReference type="OrthoDB" id="7856237at2"/>
<dbReference type="InterPro" id="IPR007499">
    <property type="entry name" value="ERF_bacteria_virus"/>
</dbReference>
<dbReference type="PATRIC" id="fig|1318743.3.peg.622"/>
<accession>A0A0M4M3B1</accession>
<evidence type="ECO:0000313" key="1">
    <source>
        <dbReference type="EMBL" id="ALE03422.1"/>
    </source>
</evidence>
<dbReference type="EMBL" id="CP010401">
    <property type="protein sequence ID" value="ALE03487.1"/>
    <property type="molecule type" value="Genomic_DNA"/>
</dbReference>
<evidence type="ECO:0000313" key="2">
    <source>
        <dbReference type="EMBL" id="ALE03487.1"/>
    </source>
</evidence>
<dbReference type="Proteomes" id="UP000057213">
    <property type="component" value="Chromosome"/>
</dbReference>
<sequence length="246" mass="27607">MNKAQQSENLEIKTTALDKILDKALENDVDMNRLEHLIALREKEIDRQYYEKFVSDLSAMQSECKEIIKNATNNFTNSKYATLDYYIDGVKEALAKHRFSLFSKIKSQTTTNIVIEMTLAHPSGHKVSTDGEFPINGAGSKTNIQSIGSTITYARRYLLGMLLNVASKDDDLDGNSLENVMPASPQQITEIKQLIKTTNANETRMLAFVKANSISEMSDHQAQIALNSLKDRQRIQISQTSQPTVT</sequence>
<dbReference type="AlphaFoldDB" id="A0A0M4M3B1"/>
<evidence type="ECO:0000313" key="3">
    <source>
        <dbReference type="Proteomes" id="UP000057213"/>
    </source>
</evidence>
<keyword evidence="3" id="KW-1185">Reference proteome</keyword>
<reference evidence="2 3" key="1">
    <citation type="journal article" date="2015" name="Genome Announc.">
        <title>Complete Genome Sequence of Bartonella ancashensis Strain 20.00, Isolated from the Blood of a Patient with Verruga Peruana.</title>
        <authorList>
            <person name="Hang J."/>
            <person name="Mullins K.E."/>
            <person name="Clifford R.J."/>
            <person name="Onmus-Leone F."/>
            <person name="Yang Y."/>
            <person name="Jiang J."/>
            <person name="Leguia M."/>
            <person name="Kasper M.R."/>
            <person name="Maguina C."/>
            <person name="Lesho E.P."/>
            <person name="Jarman R.G."/>
            <person name="Richards A.L."/>
            <person name="Blazes D."/>
        </authorList>
    </citation>
    <scope>NUCLEOTIDE SEQUENCE [LARGE SCALE GENOMIC DNA]</scope>
    <source>
        <strain evidence="2 3">20.00</strain>
    </source>
</reference>
<dbReference type="RefSeq" id="WP_053943998.1">
    <property type="nucleotide sequence ID" value="NZ_CP010401.1"/>
</dbReference>
<dbReference type="KEGG" id="banc:PU02_0673"/>
<protein>
    <submittedName>
        <fullName evidence="2">Phage related protein</fullName>
    </submittedName>
</protein>
<dbReference type="KEGG" id="banc:PU02_0608"/>
<organism evidence="2 3">
    <name type="scientific">Bartonella ancashensis</name>
    <dbReference type="NCBI Taxonomy" id="1318743"/>
    <lineage>
        <taxon>Bacteria</taxon>
        <taxon>Pseudomonadati</taxon>
        <taxon>Pseudomonadota</taxon>
        <taxon>Alphaproteobacteria</taxon>
        <taxon>Hyphomicrobiales</taxon>
        <taxon>Bartonellaceae</taxon>
        <taxon>Bartonella</taxon>
    </lineage>
</organism>
<dbReference type="STRING" id="1318743.PU02_0608"/>